<dbReference type="Gene3D" id="3.20.20.140">
    <property type="entry name" value="Metal-dependent hydrolases"/>
    <property type="match status" value="1"/>
</dbReference>
<sequence>DEGIPITLNTDNRLMSQIDVTHELSAVSDVFCLSWDEIKMILSDSVNAAFASEDVKDHLRQTHRRYFDHYSF</sequence>
<gene>
    <name evidence="2" type="ORF">S06H3_39044</name>
</gene>
<protein>
    <recommendedName>
        <fullName evidence="1">Adenosine deaminase domain-containing protein</fullName>
    </recommendedName>
</protein>
<dbReference type="AlphaFoldDB" id="X1PQS8"/>
<dbReference type="EMBL" id="BARV01023844">
    <property type="protein sequence ID" value="GAI41440.1"/>
    <property type="molecule type" value="Genomic_DNA"/>
</dbReference>
<proteinExistence type="predicted"/>
<reference evidence="2" key="1">
    <citation type="journal article" date="2014" name="Front. Microbiol.">
        <title>High frequency of phylogenetically diverse reductive dehalogenase-homologous genes in deep subseafloor sedimentary metagenomes.</title>
        <authorList>
            <person name="Kawai M."/>
            <person name="Futagami T."/>
            <person name="Toyoda A."/>
            <person name="Takaki Y."/>
            <person name="Nishi S."/>
            <person name="Hori S."/>
            <person name="Arai W."/>
            <person name="Tsubouchi T."/>
            <person name="Morono Y."/>
            <person name="Uchiyama I."/>
            <person name="Ito T."/>
            <person name="Fujiyama A."/>
            <person name="Inagaki F."/>
            <person name="Takami H."/>
        </authorList>
    </citation>
    <scope>NUCLEOTIDE SEQUENCE</scope>
    <source>
        <strain evidence="2">Expedition CK06-06</strain>
    </source>
</reference>
<name>X1PQS8_9ZZZZ</name>
<feature type="domain" description="Adenosine deaminase" evidence="1">
    <location>
        <begin position="2"/>
        <end position="61"/>
    </location>
</feature>
<accession>X1PQS8</accession>
<dbReference type="InterPro" id="IPR032466">
    <property type="entry name" value="Metal_Hydrolase"/>
</dbReference>
<comment type="caution">
    <text evidence="2">The sequence shown here is derived from an EMBL/GenBank/DDBJ whole genome shotgun (WGS) entry which is preliminary data.</text>
</comment>
<evidence type="ECO:0000259" key="1">
    <source>
        <dbReference type="Pfam" id="PF00962"/>
    </source>
</evidence>
<dbReference type="SUPFAM" id="SSF51556">
    <property type="entry name" value="Metallo-dependent hydrolases"/>
    <property type="match status" value="1"/>
</dbReference>
<dbReference type="GO" id="GO:0019239">
    <property type="term" value="F:deaminase activity"/>
    <property type="evidence" value="ECO:0007669"/>
    <property type="project" value="InterPro"/>
</dbReference>
<evidence type="ECO:0000313" key="2">
    <source>
        <dbReference type="EMBL" id="GAI41440.1"/>
    </source>
</evidence>
<organism evidence="2">
    <name type="scientific">marine sediment metagenome</name>
    <dbReference type="NCBI Taxonomy" id="412755"/>
    <lineage>
        <taxon>unclassified sequences</taxon>
        <taxon>metagenomes</taxon>
        <taxon>ecological metagenomes</taxon>
    </lineage>
</organism>
<dbReference type="Pfam" id="PF00962">
    <property type="entry name" value="A_deaminase"/>
    <property type="match status" value="1"/>
</dbReference>
<feature type="non-terminal residue" evidence="2">
    <location>
        <position position="1"/>
    </location>
</feature>
<dbReference type="InterPro" id="IPR001365">
    <property type="entry name" value="A_deaminase_dom"/>
</dbReference>